<gene>
    <name evidence="3" type="ORF">IM532_10710</name>
</gene>
<keyword evidence="4" id="KW-1185">Reference proteome</keyword>
<name>A0A8J7FYB1_9FLAO</name>
<dbReference type="InterPro" id="IPR025665">
    <property type="entry name" value="Beta-barrel_OMP_2"/>
</dbReference>
<feature type="chain" id="PRO_5035229838" evidence="1">
    <location>
        <begin position="19"/>
        <end position="204"/>
    </location>
</feature>
<organism evidence="3 4">
    <name type="scientific">Faecalibacter rhinopitheci</name>
    <dbReference type="NCBI Taxonomy" id="2779678"/>
    <lineage>
        <taxon>Bacteria</taxon>
        <taxon>Pseudomonadati</taxon>
        <taxon>Bacteroidota</taxon>
        <taxon>Flavobacteriia</taxon>
        <taxon>Flavobacteriales</taxon>
        <taxon>Weeksellaceae</taxon>
        <taxon>Faecalibacter</taxon>
    </lineage>
</organism>
<dbReference type="AlphaFoldDB" id="A0A8J7FYB1"/>
<evidence type="ECO:0000313" key="4">
    <source>
        <dbReference type="Proteomes" id="UP000608754"/>
    </source>
</evidence>
<dbReference type="EMBL" id="JADGIK010000007">
    <property type="protein sequence ID" value="MBF0597903.1"/>
    <property type="molecule type" value="Genomic_DNA"/>
</dbReference>
<proteinExistence type="predicted"/>
<dbReference type="InterPro" id="IPR011250">
    <property type="entry name" value="OMP/PagP_B-barrel"/>
</dbReference>
<dbReference type="RefSeq" id="WP_194183451.1">
    <property type="nucleotide sequence ID" value="NZ_JADGIK010000007.1"/>
</dbReference>
<evidence type="ECO:0000313" key="3">
    <source>
        <dbReference type="EMBL" id="MBF0597903.1"/>
    </source>
</evidence>
<dbReference type="Proteomes" id="UP000608754">
    <property type="component" value="Unassembled WGS sequence"/>
</dbReference>
<feature type="domain" description="Outer membrane protein beta-barrel" evidence="2">
    <location>
        <begin position="20"/>
        <end position="178"/>
    </location>
</feature>
<accession>A0A8J7FYB1</accession>
<dbReference type="SUPFAM" id="SSF56925">
    <property type="entry name" value="OMPA-like"/>
    <property type="match status" value="1"/>
</dbReference>
<comment type="caution">
    <text evidence="3">The sequence shown here is derived from an EMBL/GenBank/DDBJ whole genome shotgun (WGS) entry which is preliminary data.</text>
</comment>
<reference evidence="3" key="1">
    <citation type="submission" date="2020-10" db="EMBL/GenBank/DDBJ databases">
        <authorList>
            <person name="Lu T."/>
            <person name="Wang Q."/>
            <person name="Han X."/>
        </authorList>
    </citation>
    <scope>NUCLEOTIDE SEQUENCE</scope>
    <source>
        <strain evidence="3">WQ 117</strain>
    </source>
</reference>
<keyword evidence="1" id="KW-0732">Signal</keyword>
<sequence>MKFLLIAAGLFFTLPLSAQVDFGGKLGAGMSNMKNIFPDSKARIGIQAGLVARFQLEYSSYRTFKNYIQAELVYSAQGEKNGKYEQYVDYLTLPVMYKYYLTDSDADFFVEAGPQFSYAINTNLEPYKSHDPSKPHFGSDNNILNKFDVAFNGGIGYSFQRKFELNLRYSLGLMDTFDYKYKDNKHNRSSFLSFSMIYFFNTYY</sequence>
<protein>
    <submittedName>
        <fullName evidence="3">PorT family protein</fullName>
    </submittedName>
</protein>
<evidence type="ECO:0000256" key="1">
    <source>
        <dbReference type="SAM" id="SignalP"/>
    </source>
</evidence>
<feature type="signal peptide" evidence="1">
    <location>
        <begin position="1"/>
        <end position="18"/>
    </location>
</feature>
<evidence type="ECO:0000259" key="2">
    <source>
        <dbReference type="Pfam" id="PF13568"/>
    </source>
</evidence>
<dbReference type="Gene3D" id="2.40.160.20">
    <property type="match status" value="1"/>
</dbReference>
<dbReference type="Pfam" id="PF13568">
    <property type="entry name" value="OMP_b-brl_2"/>
    <property type="match status" value="1"/>
</dbReference>